<gene>
    <name evidence="3" type="ORF">IP91_03097</name>
</gene>
<dbReference type="AlphaFoldDB" id="A0A562R5I8"/>
<feature type="coiled-coil region" evidence="1">
    <location>
        <begin position="308"/>
        <end position="349"/>
    </location>
</feature>
<sequence>MSKNITSYAENFEDVLLWRALRHLPQGFYVDVGAGDPHRHSVTQALYDAGWHGINLEPAQGLLRRLRIERPADINLAVAAGARPGEAPFYETPGQPDSTFDAARAEALGAAGRDVLLRRAGIDTLEAVCAAHAPAVIHLLKIDTGAPAAAVLEGFDLAGRRPWVVVADAGAGIDAQLQAAGYALAYADGRNVFYTAPGHDDLRQALALPPHPADGFVLCEGHHYAFPLDEWRTRTAAAEADAAEAREWAKAHVREWREKYAQLEHFEQEAVRLQGELGGMAQRAAKAEGQIPPLSARAAQAGVAEAQLGESRKDLAQVRAELAQVRADLAQLQTALEGSQRDAAAVQHQLWSVYDSTSWRITRPLRDGVTFTRRARHWLRSQPHRARRVAVRIVRGVLRRGVLFVLSRPKLAFFVRRQINRFPGLVNLARRVLLRSQPGAAGPAPVPDVPPAAAAHDLPDTALRVLRDLQRRS</sequence>
<dbReference type="Proteomes" id="UP000318431">
    <property type="component" value="Unassembled WGS sequence"/>
</dbReference>
<dbReference type="InterPro" id="IPR006342">
    <property type="entry name" value="FkbM_mtfrase"/>
</dbReference>
<keyword evidence="1" id="KW-0175">Coiled coil</keyword>
<organism evidence="3 4">
    <name type="scientific">Pseudoduganella lurida</name>
    <dbReference type="NCBI Taxonomy" id="1036180"/>
    <lineage>
        <taxon>Bacteria</taxon>
        <taxon>Pseudomonadati</taxon>
        <taxon>Pseudomonadota</taxon>
        <taxon>Betaproteobacteria</taxon>
        <taxon>Burkholderiales</taxon>
        <taxon>Oxalobacteraceae</taxon>
        <taxon>Telluria group</taxon>
        <taxon>Pseudoduganella</taxon>
    </lineage>
</organism>
<keyword evidence="3" id="KW-0808">Transferase</keyword>
<evidence type="ECO:0000313" key="4">
    <source>
        <dbReference type="Proteomes" id="UP000318431"/>
    </source>
</evidence>
<proteinExistence type="predicted"/>
<dbReference type="GO" id="GO:0008168">
    <property type="term" value="F:methyltransferase activity"/>
    <property type="evidence" value="ECO:0007669"/>
    <property type="project" value="UniProtKB-KW"/>
</dbReference>
<protein>
    <submittedName>
        <fullName evidence="3">FkbM family methyltransferase</fullName>
    </submittedName>
</protein>
<name>A0A562R5I8_9BURK</name>
<evidence type="ECO:0000259" key="2">
    <source>
        <dbReference type="Pfam" id="PF05050"/>
    </source>
</evidence>
<dbReference type="EMBL" id="VLLB01000005">
    <property type="protein sequence ID" value="TWI64328.1"/>
    <property type="molecule type" value="Genomic_DNA"/>
</dbReference>
<feature type="domain" description="Methyltransferase FkbM" evidence="2">
    <location>
        <begin position="31"/>
        <end position="167"/>
    </location>
</feature>
<dbReference type="GO" id="GO:0032259">
    <property type="term" value="P:methylation"/>
    <property type="evidence" value="ECO:0007669"/>
    <property type="project" value="UniProtKB-KW"/>
</dbReference>
<comment type="caution">
    <text evidence="3">The sequence shown here is derived from an EMBL/GenBank/DDBJ whole genome shotgun (WGS) entry which is preliminary data.</text>
</comment>
<accession>A0A562R5I8</accession>
<keyword evidence="3" id="KW-0489">Methyltransferase</keyword>
<keyword evidence="4" id="KW-1185">Reference proteome</keyword>
<evidence type="ECO:0000313" key="3">
    <source>
        <dbReference type="EMBL" id="TWI64328.1"/>
    </source>
</evidence>
<evidence type="ECO:0000256" key="1">
    <source>
        <dbReference type="SAM" id="Coils"/>
    </source>
</evidence>
<dbReference type="Pfam" id="PF05050">
    <property type="entry name" value="Methyltransf_21"/>
    <property type="match status" value="1"/>
</dbReference>
<reference evidence="3 4" key="1">
    <citation type="journal article" date="2015" name="Stand. Genomic Sci.">
        <title>Genomic Encyclopedia of Bacterial and Archaeal Type Strains, Phase III: the genomes of soil and plant-associated and newly described type strains.</title>
        <authorList>
            <person name="Whitman W.B."/>
            <person name="Woyke T."/>
            <person name="Klenk H.P."/>
            <person name="Zhou Y."/>
            <person name="Lilburn T.G."/>
            <person name="Beck B.J."/>
            <person name="De Vos P."/>
            <person name="Vandamme P."/>
            <person name="Eisen J.A."/>
            <person name="Garrity G."/>
            <person name="Hugenholtz P."/>
            <person name="Kyrpides N.C."/>
        </authorList>
    </citation>
    <scope>NUCLEOTIDE SEQUENCE [LARGE SCALE GENOMIC DNA]</scope>
    <source>
        <strain evidence="3 4">CGMCC 1.10822</strain>
    </source>
</reference>